<feature type="compositionally biased region" description="Polar residues" evidence="1">
    <location>
        <begin position="639"/>
        <end position="654"/>
    </location>
</feature>
<feature type="compositionally biased region" description="Polar residues" evidence="1">
    <location>
        <begin position="576"/>
        <end position="592"/>
    </location>
</feature>
<dbReference type="PANTHER" id="PTHR45615:SF63">
    <property type="entry name" value="CHROMOSOME UNDETERMINED SCAFFOLD_10, WHOLE GENOME SHOTGUN SEQUENCE"/>
    <property type="match status" value="1"/>
</dbReference>
<feature type="compositionally biased region" description="Low complexity" evidence="1">
    <location>
        <begin position="786"/>
        <end position="803"/>
    </location>
</feature>
<feature type="region of interest" description="Disordered" evidence="1">
    <location>
        <begin position="529"/>
        <end position="1298"/>
    </location>
</feature>
<proteinExistence type="predicted"/>
<feature type="compositionally biased region" description="Low complexity" evidence="1">
    <location>
        <begin position="1193"/>
        <end position="1213"/>
    </location>
</feature>
<keyword evidence="3" id="KW-1185">Reference proteome</keyword>
<reference evidence="2" key="1">
    <citation type="submission" date="2023-08" db="EMBL/GenBank/DDBJ databases">
        <authorList>
            <person name="Chen Y."/>
            <person name="Shah S."/>
            <person name="Dougan E. K."/>
            <person name="Thang M."/>
            <person name="Chan C."/>
        </authorList>
    </citation>
    <scope>NUCLEOTIDE SEQUENCE</scope>
</reference>
<protein>
    <submittedName>
        <fullName evidence="2">Uncharacterized protein</fullName>
    </submittedName>
</protein>
<dbReference type="EMBL" id="CAUJNA010001068">
    <property type="protein sequence ID" value="CAJ1383980.1"/>
    <property type="molecule type" value="Genomic_DNA"/>
</dbReference>
<feature type="compositionally biased region" description="Low complexity" evidence="1">
    <location>
        <begin position="368"/>
        <end position="389"/>
    </location>
</feature>
<dbReference type="Proteomes" id="UP001178507">
    <property type="component" value="Unassembled WGS sequence"/>
</dbReference>
<feature type="region of interest" description="Disordered" evidence="1">
    <location>
        <begin position="408"/>
        <end position="493"/>
    </location>
</feature>
<feature type="region of interest" description="Disordered" evidence="1">
    <location>
        <begin position="175"/>
        <end position="194"/>
    </location>
</feature>
<dbReference type="InterPro" id="IPR025574">
    <property type="entry name" value="Nucleoporin_FG_rpt"/>
</dbReference>
<feature type="compositionally biased region" description="Low complexity" evidence="1">
    <location>
        <begin position="1117"/>
        <end position="1137"/>
    </location>
</feature>
<evidence type="ECO:0000313" key="3">
    <source>
        <dbReference type="Proteomes" id="UP001178507"/>
    </source>
</evidence>
<feature type="compositionally biased region" description="Polar residues" evidence="1">
    <location>
        <begin position="725"/>
        <end position="740"/>
    </location>
</feature>
<evidence type="ECO:0000313" key="2">
    <source>
        <dbReference type="EMBL" id="CAJ1383980.1"/>
    </source>
</evidence>
<dbReference type="GO" id="GO:0005643">
    <property type="term" value="C:nuclear pore"/>
    <property type="evidence" value="ECO:0007669"/>
    <property type="project" value="UniProtKB-ARBA"/>
</dbReference>
<feature type="region of interest" description="Disordered" evidence="1">
    <location>
        <begin position="67"/>
        <end position="103"/>
    </location>
</feature>
<feature type="compositionally biased region" description="Polar residues" evidence="1">
    <location>
        <begin position="181"/>
        <end position="192"/>
    </location>
</feature>
<feature type="compositionally biased region" description="Polar residues" evidence="1">
    <location>
        <begin position="1069"/>
        <end position="1079"/>
    </location>
</feature>
<accession>A0AA36IC55</accession>
<feature type="compositionally biased region" description="Low complexity" evidence="1">
    <location>
        <begin position="1284"/>
        <end position="1298"/>
    </location>
</feature>
<feature type="compositionally biased region" description="Low complexity" evidence="1">
    <location>
        <begin position="551"/>
        <end position="562"/>
    </location>
</feature>
<feature type="compositionally biased region" description="Polar residues" evidence="1">
    <location>
        <begin position="1145"/>
        <end position="1159"/>
    </location>
</feature>
<evidence type="ECO:0000256" key="1">
    <source>
        <dbReference type="SAM" id="MobiDB-lite"/>
    </source>
</evidence>
<feature type="compositionally biased region" description="Low complexity" evidence="1">
    <location>
        <begin position="958"/>
        <end position="975"/>
    </location>
</feature>
<feature type="compositionally biased region" description="Polar residues" evidence="1">
    <location>
        <begin position="983"/>
        <end position="998"/>
    </location>
</feature>
<feature type="compositionally biased region" description="Low complexity" evidence="1">
    <location>
        <begin position="699"/>
        <end position="717"/>
    </location>
</feature>
<organism evidence="2 3">
    <name type="scientific">Effrenium voratum</name>
    <dbReference type="NCBI Taxonomy" id="2562239"/>
    <lineage>
        <taxon>Eukaryota</taxon>
        <taxon>Sar</taxon>
        <taxon>Alveolata</taxon>
        <taxon>Dinophyceae</taxon>
        <taxon>Suessiales</taxon>
        <taxon>Symbiodiniaceae</taxon>
        <taxon>Effrenium</taxon>
    </lineage>
</organism>
<sequence length="1430" mass="144861">MGRGKTPPGAGVGFALAELRAARANMNTKRAAGALPLGSKAEMETSWQEEVQAALLREKLLQEKLDALEAKDAGSMPPSRRNSSKSSCPGTPAGEQEKWKQEKTMLTMEVARLERLVEDEKELASQKEKMQQEKSARLEEALKDLEQKMLERTKAEGSELETRLAEAEAKASAKEREVADLQSSVQALSNESDQLRRDLAESRAQLEETHKAKTDLAVLSEDQRCQLESMQEEMESSQSKARVLEKLKEDAETKLMEHELKVQDLEAKLQDAEAAAMAKVPVEPVVREVVREVQRDSAGEELHREVRLAKARVAELEAQHADQLASMELRQETLAAQVTMLQQQLDLARRDRKTRMAGLLNSRRTAGAPEQTDAAQPPAAPSAGGTTQTFNTPAVGASSLFAQPSTTKDASALFGPGPTVPPAQVAEQTDAVASSAPAAASARGTADPFQPPAAVDTSSWFDEEPSTTKDASALFGPGPTVPPAQAAEQTDAVASSATAAASMGGTTQTFNTPAVGASSLFAQPSTTKDASALFGPGPTVPPAQVAEQTDAVASSAPAAASARGTTDPFKPPAAVDTSSCFDEGPSTTTQDASALFGPGPTVPPAQAAEQTDAVASSAPVTSQATGGVTDPFKPPAAVDTSSWFNQGTATQDTSGLFDEGPSTTQDASGLFDEGPGTTQDASGLFGAGPTTPPVQAEQTDVASSAPVAATAAGVTDPFKPPAAVDTSSWFNQGTATQDTSGLFDEGPSTTQDASGLFDEGPGTTQDASGLFGAGPTTPPVQAEQTDVASSAPAAATAAGVTDPFKPPAAVDTSSWFNQGTATQDTSGFFDEGPSTTHDASGLFDEGPGTTQDASGLFGAGPTTPPVQAEQTDVASSAPAAATAAGVTDPFKPPAAVDTSSWFNQGTATQDTSGFFDEGPSTTHDASGLFDEGPGTTQDASGLFGAGPTTPPVQAEQTDVASSAPAAATAAGVTDPFKPPAAVDTSSWFNQGTATQDTSGFFDEGPSTTHDASGLFDEGPGTTQDASGLFGAGPTTPPVQAEQTDVASSAPAAATAAGTTDPFKPPAAADTSSWFDQGPSTALDASGFFDEGPSTATQDASGLFGPSPTMPPAQATEQTDGAASSAPAAATAQGTTDPFKPPAAADTSSWFDQGPSTAQDASGFFDEGPSTATQDASGLFGPSPTMPPAQATEQTDGAASSAPAAATAQGMADPFKPPAAVDTSSWFNQGTATQDTSGLFDEGPSTTQDASGLFDEGPSTATQDASGLFGPSPTTPPAQAEQTDGAFSSAPAPATAGGAADPFKAAAVDTSSWFDQGPSTTQDASGLFGAADASQVDETGAGLFASVAASGAASFTAPLDTSSWFDDAGAGSVFGAPAVPNGAGPFGQVLAIPMTSLGAVQRPEEAPVPMTSPPCSESLGDSAIRRCGLPR</sequence>
<feature type="compositionally biased region" description="Low complexity" evidence="1">
    <location>
        <begin position="1043"/>
        <end position="1061"/>
    </location>
</feature>
<dbReference type="Pfam" id="PF13634">
    <property type="entry name" value="Nucleoporin_FG"/>
    <property type="match status" value="8"/>
</dbReference>
<feature type="region of interest" description="Disordered" evidence="1">
    <location>
        <begin position="361"/>
        <end position="392"/>
    </location>
</feature>
<name>A0AA36IC55_9DINO</name>
<feature type="compositionally biased region" description="Low complexity" evidence="1">
    <location>
        <begin position="431"/>
        <end position="442"/>
    </location>
</feature>
<feature type="compositionally biased region" description="Polar residues" evidence="1">
    <location>
        <begin position="80"/>
        <end position="89"/>
    </location>
</feature>
<feature type="compositionally biased region" description="Polar residues" evidence="1">
    <location>
        <begin position="811"/>
        <end position="826"/>
    </location>
</feature>
<dbReference type="PANTHER" id="PTHR45615">
    <property type="entry name" value="MYOSIN HEAVY CHAIN, NON-MUSCLE"/>
    <property type="match status" value="1"/>
</dbReference>
<comment type="caution">
    <text evidence="2">The sequence shown here is derived from an EMBL/GenBank/DDBJ whole genome shotgun (WGS) entry which is preliminary data.</text>
</comment>
<feature type="compositionally biased region" description="Low complexity" evidence="1">
    <location>
        <begin position="872"/>
        <end position="889"/>
    </location>
</feature>
<feature type="compositionally biased region" description="Polar residues" evidence="1">
    <location>
        <begin position="1221"/>
        <end position="1236"/>
    </location>
</feature>
<gene>
    <name evidence="2" type="ORF">EVOR1521_LOCUS10942</name>
</gene>
<feature type="compositionally biased region" description="Polar residues" evidence="1">
    <location>
        <begin position="897"/>
        <end position="912"/>
    </location>
</feature>